<dbReference type="Proteomes" id="UP000032582">
    <property type="component" value="Unassembled WGS sequence"/>
</dbReference>
<reference evidence="1 2" key="1">
    <citation type="submission" date="2015-02" db="EMBL/GenBank/DDBJ databases">
        <title>Whole genome shotgun sequencing of cultured foodborne pathogen.</title>
        <authorList>
            <person name="Timme R."/>
            <person name="Allard M.W."/>
            <person name="Strain E."/>
            <person name="Evans P.S."/>
            <person name="Brown E."/>
        </authorList>
    </citation>
    <scope>NUCLEOTIDE SEQUENCE [LARGE SCALE GENOMIC DNA]</scope>
    <source>
        <strain evidence="1 2">GCSL-TSO-24</strain>
    </source>
</reference>
<comment type="caution">
    <text evidence="1">The sequence shown here is derived from an EMBL/GenBank/DDBJ whole genome shotgun (WGS) entry which is preliminary data.</text>
</comment>
<evidence type="ECO:0000313" key="2">
    <source>
        <dbReference type="Proteomes" id="UP000032582"/>
    </source>
</evidence>
<proteinExistence type="predicted"/>
<name>A0A0D8L757_MORMO</name>
<dbReference type="EMBL" id="JZSH01000115">
    <property type="protein sequence ID" value="KJF77707.1"/>
    <property type="molecule type" value="Genomic_DNA"/>
</dbReference>
<gene>
    <name evidence="1" type="ORF">UA45_11105</name>
</gene>
<protein>
    <submittedName>
        <fullName evidence="1">Uncharacterized protein</fullName>
    </submittedName>
</protein>
<dbReference type="AlphaFoldDB" id="A0A0D8L757"/>
<accession>A0A0D8L757</accession>
<sequence>MYHHNGVLTGIKVKYGAFLPYFYSAKTAYSQDEHSYPHTFPLHNGFLLLTNHRVSAIICTLCKTPVGCADPVPAVTPDQIRGISLSDYPQHFTTWVTLK</sequence>
<evidence type="ECO:0000313" key="1">
    <source>
        <dbReference type="EMBL" id="KJF77707.1"/>
    </source>
</evidence>
<organism evidence="1 2">
    <name type="scientific">Morganella morganii</name>
    <name type="common">Proteus morganii</name>
    <dbReference type="NCBI Taxonomy" id="582"/>
    <lineage>
        <taxon>Bacteria</taxon>
        <taxon>Pseudomonadati</taxon>
        <taxon>Pseudomonadota</taxon>
        <taxon>Gammaproteobacteria</taxon>
        <taxon>Enterobacterales</taxon>
        <taxon>Morganellaceae</taxon>
        <taxon>Morganella</taxon>
    </lineage>
</organism>
<dbReference type="PATRIC" id="fig|582.24.peg.3493"/>